<dbReference type="Pfam" id="PF00642">
    <property type="entry name" value="zf-CCCH"/>
    <property type="match status" value="2"/>
</dbReference>
<feature type="domain" description="C3H1-type" evidence="7">
    <location>
        <begin position="650"/>
        <end position="671"/>
    </location>
</feature>
<dbReference type="EMBL" id="BPLR01008626">
    <property type="protein sequence ID" value="GIY26103.1"/>
    <property type="molecule type" value="Genomic_DNA"/>
</dbReference>
<keyword evidence="1 6" id="KW-0479">Metal-binding</keyword>
<dbReference type="Pfam" id="PF14608">
    <property type="entry name" value="zf-CCCH_2"/>
    <property type="match status" value="2"/>
</dbReference>
<feature type="zinc finger region" description="C3H1-type" evidence="6">
    <location>
        <begin position="672"/>
        <end position="698"/>
    </location>
</feature>
<dbReference type="AlphaFoldDB" id="A0AAV4S236"/>
<feature type="zinc finger region" description="C3H1-type" evidence="6">
    <location>
        <begin position="618"/>
        <end position="646"/>
    </location>
</feature>
<feature type="domain" description="C3H1-type" evidence="7">
    <location>
        <begin position="672"/>
        <end position="698"/>
    </location>
</feature>
<feature type="zinc finger region" description="C3H1-type" evidence="6">
    <location>
        <begin position="699"/>
        <end position="726"/>
    </location>
</feature>
<proteinExistence type="predicted"/>
<dbReference type="FunFam" id="4.10.1000.10:FF:000008">
    <property type="entry name" value="zinc finger CCCH domain-containing protein 3"/>
    <property type="match status" value="1"/>
</dbReference>
<accession>A0AAV4S236</accession>
<feature type="zinc finger region" description="C3H1-type" evidence="6">
    <location>
        <begin position="650"/>
        <end position="671"/>
    </location>
</feature>
<evidence type="ECO:0000256" key="3">
    <source>
        <dbReference type="ARBA" id="ARBA00022771"/>
    </source>
</evidence>
<dbReference type="PANTHER" id="PTHR46156">
    <property type="entry name" value="CCCH ZINGC FINGER"/>
    <property type="match status" value="1"/>
</dbReference>
<dbReference type="InterPro" id="IPR000571">
    <property type="entry name" value="Znf_CCCH"/>
</dbReference>
<dbReference type="PROSITE" id="PS50103">
    <property type="entry name" value="ZF_C3H1"/>
    <property type="match status" value="5"/>
</dbReference>
<evidence type="ECO:0000256" key="5">
    <source>
        <dbReference type="ARBA" id="ARBA00071600"/>
    </source>
</evidence>
<keyword evidence="3 6" id="KW-0863">Zinc-finger</keyword>
<evidence type="ECO:0000256" key="6">
    <source>
        <dbReference type="PROSITE-ProRule" id="PRU00723"/>
    </source>
</evidence>
<feature type="zinc finger region" description="C3H1-type" evidence="6">
    <location>
        <begin position="727"/>
        <end position="748"/>
    </location>
</feature>
<comment type="caution">
    <text evidence="8">The sequence shown here is derived from an EMBL/GenBank/DDBJ whole genome shotgun (WGS) entry which is preliminary data.</text>
</comment>
<evidence type="ECO:0000313" key="9">
    <source>
        <dbReference type="Proteomes" id="UP001054945"/>
    </source>
</evidence>
<evidence type="ECO:0000256" key="4">
    <source>
        <dbReference type="ARBA" id="ARBA00022833"/>
    </source>
</evidence>
<evidence type="ECO:0000259" key="7">
    <source>
        <dbReference type="PROSITE" id="PS50103"/>
    </source>
</evidence>
<reference evidence="8 9" key="1">
    <citation type="submission" date="2021-06" db="EMBL/GenBank/DDBJ databases">
        <title>Caerostris extrusa draft genome.</title>
        <authorList>
            <person name="Kono N."/>
            <person name="Arakawa K."/>
        </authorList>
    </citation>
    <scope>NUCLEOTIDE SEQUENCE [LARGE SCALE GENOMIC DNA]</scope>
</reference>
<dbReference type="PANTHER" id="PTHR46156:SF1">
    <property type="entry name" value="ZINC FINGER CCCH DOMAIN-CONTAINING PROTEIN 3"/>
    <property type="match status" value="1"/>
</dbReference>
<evidence type="ECO:0000256" key="1">
    <source>
        <dbReference type="ARBA" id="ARBA00022723"/>
    </source>
</evidence>
<feature type="domain" description="C3H1-type" evidence="7">
    <location>
        <begin position="618"/>
        <end position="646"/>
    </location>
</feature>
<evidence type="ECO:0000256" key="2">
    <source>
        <dbReference type="ARBA" id="ARBA00022737"/>
    </source>
</evidence>
<sequence length="787" mass="90171">MSSGNGSIKDRESLQRELKFYTNLLANHNKHLKTNVLYSNHQNTSGKKFIQNTKTVTGFTYHNRPTSIVSNRQNTMRNTFKTTTNFVYNKPSIQNTSITHNFHWGLNNASTASRALPSVLKTPFQKSGSNSAPIIKSDLTRTSFKPPINHAKVTLSDASLKKKNDFNFKKQCYISKQNKLLKDIKTLEKKMKLVTNISTSVPKSKEVNKHSKCLIKIELPEKILKPLLDNDIKGKSNVNQTLTVNASLNDLGETIRTSKIKMDSIPKRSIKINQDKKYCNNRKTEVVAPNFKILKKSPINKNWNKKWVNLNMRNKMHFKDKLNSKHKIFYKAKSTPKSPSVEQSGILKKRKLNTCISLSNYENLNNMSWKSCHKKTYSNPLVLNQNRRQLFDSSSKKSDNHSFPPSSKYKVVNKPSILQNKIRKGKHFNKLPVSQRSSMDLDLLLELAAEKARSSHEGKTLTSLNKHVLVKRVFKSKNAIVNKNVCSVQTRAAKMIKTKYSILNKRNSWQKQEKSKKFKSYKFTKGHYMNTHFQQKMPSSYYQSNKRNYQKSIPPSFIQRKYPRNKFCFQYGIYKKVASKTPVAAKSTFPVSKILANRVLHHSINRALSATVKKKASSKTNTYCMFYNRFGRCSKGIKCPYIHDPSKIAVCTRFLRGTCKKENCPFSHEICPGKMAICSFFLSGVCARTDCPYRHEKLSPNATLCKAFVQGYCPLGKQCKQAHILVCPQFVQGCCEKGDACAFPHPPPKDKKKIYILCKLKNQYQTTNLTTLLLFRDLEVYLSSPHS</sequence>
<gene>
    <name evidence="8" type="primary">Zc3h3</name>
    <name evidence="8" type="ORF">CEXT_86461</name>
</gene>
<feature type="domain" description="C3H1-type" evidence="7">
    <location>
        <begin position="727"/>
        <end position="748"/>
    </location>
</feature>
<keyword evidence="9" id="KW-1185">Reference proteome</keyword>
<evidence type="ECO:0000313" key="8">
    <source>
        <dbReference type="EMBL" id="GIY26103.1"/>
    </source>
</evidence>
<keyword evidence="2" id="KW-0677">Repeat</keyword>
<name>A0AAV4S236_CAEEX</name>
<organism evidence="8 9">
    <name type="scientific">Caerostris extrusa</name>
    <name type="common">Bark spider</name>
    <name type="synonym">Caerostris bankana</name>
    <dbReference type="NCBI Taxonomy" id="172846"/>
    <lineage>
        <taxon>Eukaryota</taxon>
        <taxon>Metazoa</taxon>
        <taxon>Ecdysozoa</taxon>
        <taxon>Arthropoda</taxon>
        <taxon>Chelicerata</taxon>
        <taxon>Arachnida</taxon>
        <taxon>Araneae</taxon>
        <taxon>Araneomorphae</taxon>
        <taxon>Entelegynae</taxon>
        <taxon>Araneoidea</taxon>
        <taxon>Araneidae</taxon>
        <taxon>Caerostris</taxon>
    </lineage>
</organism>
<protein>
    <recommendedName>
        <fullName evidence="5">Zinc finger CCCH domain-containing protein 3</fullName>
    </recommendedName>
</protein>
<dbReference type="Gene3D" id="4.10.1000.10">
    <property type="entry name" value="Zinc finger, CCCH-type"/>
    <property type="match status" value="2"/>
</dbReference>
<keyword evidence="4 6" id="KW-0862">Zinc</keyword>
<dbReference type="Proteomes" id="UP001054945">
    <property type="component" value="Unassembled WGS sequence"/>
</dbReference>
<dbReference type="GO" id="GO:0005634">
    <property type="term" value="C:nucleus"/>
    <property type="evidence" value="ECO:0007669"/>
    <property type="project" value="UniProtKB-ARBA"/>
</dbReference>
<feature type="domain" description="C3H1-type" evidence="7">
    <location>
        <begin position="699"/>
        <end position="726"/>
    </location>
</feature>
<dbReference type="GO" id="GO:0008270">
    <property type="term" value="F:zinc ion binding"/>
    <property type="evidence" value="ECO:0007669"/>
    <property type="project" value="UniProtKB-KW"/>
</dbReference>
<dbReference type="SMART" id="SM00356">
    <property type="entry name" value="ZnF_C3H1"/>
    <property type="match status" value="5"/>
</dbReference>